<reference evidence="2 3" key="1">
    <citation type="journal article" date="2014" name="PLoS Genet.">
        <title>Phylogenetically driven sequencing of extremely halophilic archaea reveals strategies for static and dynamic osmo-response.</title>
        <authorList>
            <person name="Becker E.A."/>
            <person name="Seitzer P.M."/>
            <person name="Tritt A."/>
            <person name="Larsen D."/>
            <person name="Krusor M."/>
            <person name="Yao A.I."/>
            <person name="Wu D."/>
            <person name="Madern D."/>
            <person name="Eisen J.A."/>
            <person name="Darling A.E."/>
            <person name="Facciotti M.T."/>
        </authorList>
    </citation>
    <scope>NUCLEOTIDE SEQUENCE [LARGE SCALE GENOMIC DNA]</scope>
    <source>
        <strain evidence="2 3">DSM 1307</strain>
    </source>
</reference>
<dbReference type="Pfam" id="PF20398">
    <property type="entry name" value="DUF6691"/>
    <property type="match status" value="1"/>
</dbReference>
<evidence type="ECO:0000256" key="1">
    <source>
        <dbReference type="SAM" id="Phobius"/>
    </source>
</evidence>
<comment type="caution">
    <text evidence="2">The sequence shown here is derived from an EMBL/GenBank/DDBJ whole genome shotgun (WGS) entry which is preliminary data.</text>
</comment>
<feature type="transmembrane region" description="Helical" evidence="1">
    <location>
        <begin position="47"/>
        <end position="69"/>
    </location>
</feature>
<keyword evidence="1" id="KW-0472">Membrane</keyword>
<keyword evidence="1" id="KW-0812">Transmembrane</keyword>
<feature type="transmembrane region" description="Helical" evidence="1">
    <location>
        <begin position="90"/>
        <end position="111"/>
    </location>
</feature>
<dbReference type="eggNOG" id="arCOG04788">
    <property type="taxonomic scope" value="Archaea"/>
</dbReference>
<proteinExistence type="predicted"/>
<accession>M0MMG0</accession>
<dbReference type="STRING" id="931277.C448_05698"/>
<dbReference type="Proteomes" id="UP000011568">
    <property type="component" value="Unassembled WGS sequence"/>
</dbReference>
<sequence length="154" mass="16149">MSSDSRSPLFMPTIVLGGALFGFGLAHSGMARPEIVLDFLQLQDLGLVFVMGGAAAVTGTVIALATRYLDRAPLTNERYGKREKTFDRSVLIGGVVFGVGWGISGLCPGSAYASLGVGNFPILIGLAGMFLGAYAQGYWRSYRESTSGTATPSD</sequence>
<dbReference type="EMBL" id="AOMC01000085">
    <property type="protein sequence ID" value="EMA46861.1"/>
    <property type="molecule type" value="Genomic_DNA"/>
</dbReference>
<name>M0MMG0_HALMO</name>
<dbReference type="AlphaFoldDB" id="M0MMG0"/>
<protein>
    <submittedName>
        <fullName evidence="2">Uncharacterized protein</fullName>
    </submittedName>
</protein>
<evidence type="ECO:0000313" key="2">
    <source>
        <dbReference type="EMBL" id="EMA46861.1"/>
    </source>
</evidence>
<gene>
    <name evidence="2" type="ORF">C448_05698</name>
</gene>
<dbReference type="RefSeq" id="WP_004052608.1">
    <property type="nucleotide sequence ID" value="NZ_AOMC01000085.1"/>
</dbReference>
<feature type="transmembrane region" description="Helical" evidence="1">
    <location>
        <begin position="117"/>
        <end position="135"/>
    </location>
</feature>
<keyword evidence="3" id="KW-1185">Reference proteome</keyword>
<organism evidence="2 3">
    <name type="scientific">Halococcus morrhuae DSM 1307</name>
    <dbReference type="NCBI Taxonomy" id="931277"/>
    <lineage>
        <taxon>Archaea</taxon>
        <taxon>Methanobacteriati</taxon>
        <taxon>Methanobacteriota</taxon>
        <taxon>Stenosarchaea group</taxon>
        <taxon>Halobacteria</taxon>
        <taxon>Halobacteriales</taxon>
        <taxon>Halococcaceae</taxon>
        <taxon>Halococcus</taxon>
    </lineage>
</organism>
<keyword evidence="1" id="KW-1133">Transmembrane helix</keyword>
<dbReference type="OrthoDB" id="200254at2157"/>
<evidence type="ECO:0000313" key="3">
    <source>
        <dbReference type="Proteomes" id="UP000011568"/>
    </source>
</evidence>
<dbReference type="PATRIC" id="fig|931277.6.peg.1113"/>
<dbReference type="InterPro" id="IPR046513">
    <property type="entry name" value="DUF6691"/>
</dbReference>